<keyword evidence="3" id="KW-1185">Reference proteome</keyword>
<dbReference type="Proteomes" id="UP000499080">
    <property type="component" value="Unassembled WGS sequence"/>
</dbReference>
<accession>A0A4Y2WF37</accession>
<dbReference type="AlphaFoldDB" id="A0A4Y2WF37"/>
<evidence type="ECO:0000313" key="3">
    <source>
        <dbReference type="Proteomes" id="UP000499080"/>
    </source>
</evidence>
<dbReference type="GO" id="GO:0005737">
    <property type="term" value="C:cytoplasm"/>
    <property type="evidence" value="ECO:0007669"/>
    <property type="project" value="TreeGrafter"/>
</dbReference>
<dbReference type="InterPro" id="IPR051023">
    <property type="entry name" value="PP2A_Regulatory_Subunit_A"/>
</dbReference>
<gene>
    <name evidence="2" type="primary">PPP4R1_0</name>
    <name evidence="2" type="ORF">AVEN_86055_1</name>
</gene>
<reference evidence="2 3" key="1">
    <citation type="journal article" date="2019" name="Sci. Rep.">
        <title>Orb-weaving spider Araneus ventricosus genome elucidates the spidroin gene catalogue.</title>
        <authorList>
            <person name="Kono N."/>
            <person name="Nakamura H."/>
            <person name="Ohtoshi R."/>
            <person name="Moran D.A.P."/>
            <person name="Shinohara A."/>
            <person name="Yoshida Y."/>
            <person name="Fujiwara M."/>
            <person name="Mori M."/>
            <person name="Tomita M."/>
            <person name="Arakawa K."/>
        </authorList>
    </citation>
    <scope>NUCLEOTIDE SEQUENCE [LARGE SCALE GENOMIC DNA]</scope>
</reference>
<evidence type="ECO:0000313" key="2">
    <source>
        <dbReference type="EMBL" id="GBO34677.1"/>
    </source>
</evidence>
<dbReference type="InterPro" id="IPR016024">
    <property type="entry name" value="ARM-type_fold"/>
</dbReference>
<feature type="non-terminal residue" evidence="2">
    <location>
        <position position="1"/>
    </location>
</feature>
<name>A0A4Y2WF37_ARAVE</name>
<dbReference type="OrthoDB" id="6424100at2759"/>
<dbReference type="InterPro" id="IPR011989">
    <property type="entry name" value="ARM-like"/>
</dbReference>
<protein>
    <submittedName>
        <fullName evidence="2">Serine/threonine-protein phosphatase 4 regulatory subunit 1</fullName>
    </submittedName>
</protein>
<organism evidence="2 3">
    <name type="scientific">Araneus ventricosus</name>
    <name type="common">Orbweaver spider</name>
    <name type="synonym">Epeira ventricosa</name>
    <dbReference type="NCBI Taxonomy" id="182803"/>
    <lineage>
        <taxon>Eukaryota</taxon>
        <taxon>Metazoa</taxon>
        <taxon>Ecdysozoa</taxon>
        <taxon>Arthropoda</taxon>
        <taxon>Chelicerata</taxon>
        <taxon>Arachnida</taxon>
        <taxon>Araneae</taxon>
        <taxon>Araneomorphae</taxon>
        <taxon>Entelegynae</taxon>
        <taxon>Araneoidea</taxon>
        <taxon>Araneidae</taxon>
        <taxon>Araneus</taxon>
    </lineage>
</organism>
<dbReference type="EMBL" id="BGPR01058507">
    <property type="protein sequence ID" value="GBO34677.1"/>
    <property type="molecule type" value="Genomic_DNA"/>
</dbReference>
<evidence type="ECO:0000256" key="1">
    <source>
        <dbReference type="ARBA" id="ARBA00022737"/>
    </source>
</evidence>
<proteinExistence type="predicted"/>
<dbReference type="SUPFAM" id="SSF48371">
    <property type="entry name" value="ARM repeat"/>
    <property type="match status" value="1"/>
</dbReference>
<dbReference type="GO" id="GO:0019888">
    <property type="term" value="F:protein phosphatase regulator activity"/>
    <property type="evidence" value="ECO:0007669"/>
    <property type="project" value="TreeGrafter"/>
</dbReference>
<dbReference type="Gene3D" id="1.25.10.10">
    <property type="entry name" value="Leucine-rich Repeat Variant"/>
    <property type="match status" value="1"/>
</dbReference>
<dbReference type="PANTHER" id="PTHR10648:SF1">
    <property type="entry name" value="SERINE_THREONINE-PROTEIN PHOSPHATASE 4 REGULATORY SUBUNIT 1"/>
    <property type="match status" value="1"/>
</dbReference>
<dbReference type="PANTHER" id="PTHR10648">
    <property type="entry name" value="SERINE/THREONINE-PROTEIN PHOSPHATASE PP2A 65 KDA REGULATORY SUBUNIT"/>
    <property type="match status" value="1"/>
</dbReference>
<comment type="caution">
    <text evidence="2">The sequence shown here is derived from an EMBL/GenBank/DDBJ whole genome shotgun (WGS) entry which is preliminary data.</text>
</comment>
<sequence length="153" mass="17583">VTSAMKRLSEHSSPVYTKAVLSELTEKFVHSPKWLHRQLYVYICQQIILDKALSPDQFAEDALPQLLYLCWDRVPNVRIAIARCLVVVIWPLDVFSNPKSPHRELLLQTIHTLQSDMDADVRFYANMVSTHECSCLQNGEFTNMVSDPSVHRS</sequence>
<keyword evidence="1" id="KW-0677">Repeat</keyword>